<evidence type="ECO:0000313" key="8">
    <source>
        <dbReference type="Proteomes" id="UP000192731"/>
    </source>
</evidence>
<evidence type="ECO:0000313" key="7">
    <source>
        <dbReference type="EMBL" id="SMB93229.1"/>
    </source>
</evidence>
<dbReference type="InterPro" id="IPR007197">
    <property type="entry name" value="rSAM"/>
</dbReference>
<dbReference type="InterPro" id="IPR058240">
    <property type="entry name" value="rSAM_sf"/>
</dbReference>
<organism evidence="7 8">
    <name type="scientific">Desulfonispora thiosulfatigenes DSM 11270</name>
    <dbReference type="NCBI Taxonomy" id="656914"/>
    <lineage>
        <taxon>Bacteria</taxon>
        <taxon>Bacillati</taxon>
        <taxon>Bacillota</taxon>
        <taxon>Clostridia</taxon>
        <taxon>Eubacteriales</taxon>
        <taxon>Peptococcaceae</taxon>
        <taxon>Desulfonispora</taxon>
    </lineage>
</organism>
<keyword evidence="2" id="KW-0949">S-adenosyl-L-methionine</keyword>
<protein>
    <submittedName>
        <fullName evidence="7">Radical SAM superfamily protein</fullName>
    </submittedName>
</protein>
<proteinExistence type="predicted"/>
<evidence type="ECO:0000256" key="4">
    <source>
        <dbReference type="ARBA" id="ARBA00023004"/>
    </source>
</evidence>
<evidence type="ECO:0000259" key="6">
    <source>
        <dbReference type="PROSITE" id="PS51918"/>
    </source>
</evidence>
<name>A0A1W1VIM1_DESTI</name>
<dbReference type="GO" id="GO:0051536">
    <property type="term" value="F:iron-sulfur cluster binding"/>
    <property type="evidence" value="ECO:0007669"/>
    <property type="project" value="UniProtKB-KW"/>
</dbReference>
<dbReference type="Pfam" id="PF04055">
    <property type="entry name" value="Radical_SAM"/>
    <property type="match status" value="1"/>
</dbReference>
<gene>
    <name evidence="7" type="ORF">SAMN00017405_0002</name>
</gene>
<dbReference type="STRING" id="656914.SAMN00017405_0002"/>
<evidence type="ECO:0000256" key="1">
    <source>
        <dbReference type="ARBA" id="ARBA00001966"/>
    </source>
</evidence>
<keyword evidence="4" id="KW-0408">Iron</keyword>
<dbReference type="SFLD" id="SFLDS00029">
    <property type="entry name" value="Radical_SAM"/>
    <property type="match status" value="1"/>
</dbReference>
<dbReference type="PANTHER" id="PTHR43409">
    <property type="entry name" value="ANAEROBIC MAGNESIUM-PROTOPORPHYRIN IX MONOMETHYL ESTER CYCLASE-RELATED"/>
    <property type="match status" value="1"/>
</dbReference>
<dbReference type="SMART" id="SM00729">
    <property type="entry name" value="Elp3"/>
    <property type="match status" value="1"/>
</dbReference>
<dbReference type="EMBL" id="FWWT01000022">
    <property type="protein sequence ID" value="SMB93229.1"/>
    <property type="molecule type" value="Genomic_DNA"/>
</dbReference>
<dbReference type="CDD" id="cd01335">
    <property type="entry name" value="Radical_SAM"/>
    <property type="match status" value="1"/>
</dbReference>
<dbReference type="Proteomes" id="UP000192731">
    <property type="component" value="Unassembled WGS sequence"/>
</dbReference>
<dbReference type="Gene3D" id="3.20.20.70">
    <property type="entry name" value="Aldolase class I"/>
    <property type="match status" value="1"/>
</dbReference>
<evidence type="ECO:0000256" key="2">
    <source>
        <dbReference type="ARBA" id="ARBA00022691"/>
    </source>
</evidence>
<dbReference type="PROSITE" id="PS51918">
    <property type="entry name" value="RADICAL_SAM"/>
    <property type="match status" value="1"/>
</dbReference>
<evidence type="ECO:0000256" key="5">
    <source>
        <dbReference type="ARBA" id="ARBA00023014"/>
    </source>
</evidence>
<sequence length="295" mass="33076">MHYDETIYRPPLEANTILLQVTSGCSHNNCTYCGMYKDIKFEMTSLAQIEEDLKELITLNTTIKRIYLLNGDPFSLSAERLKTIALLIKKYLPKCKTISMYASIKGIKTKTIEELRELKSLGIGDLYIGLESGNDEVLKNINKGTTAKETKAQMQRLNEVGIRFFSIIMYGVAGKDKGIANAIDTAKLLNEVKSKGIFPMSLTLVPGTKLHNDYLSGDFKEASELERLIELKTLIENLSLENSTVFSAQHPSNTVPLSGIMPRNKQDLIATLNKVIENTDEESLKSKFARNKIKM</sequence>
<dbReference type="RefSeq" id="WP_084053778.1">
    <property type="nucleotide sequence ID" value="NZ_FWWT01000022.1"/>
</dbReference>
<feature type="domain" description="Radical SAM core" evidence="6">
    <location>
        <begin position="9"/>
        <end position="241"/>
    </location>
</feature>
<reference evidence="7 8" key="1">
    <citation type="submission" date="2017-04" db="EMBL/GenBank/DDBJ databases">
        <authorList>
            <person name="Afonso C.L."/>
            <person name="Miller P.J."/>
            <person name="Scott M.A."/>
            <person name="Spackman E."/>
            <person name="Goraichik I."/>
            <person name="Dimitrov K.M."/>
            <person name="Suarez D.L."/>
            <person name="Swayne D.E."/>
        </authorList>
    </citation>
    <scope>NUCLEOTIDE SEQUENCE [LARGE SCALE GENOMIC DNA]</scope>
    <source>
        <strain evidence="7 8">DSM 11270</strain>
    </source>
</reference>
<dbReference type="SFLD" id="SFLDG01095">
    <property type="entry name" value="Uncharacterised_Radical_SAM_Su"/>
    <property type="match status" value="1"/>
</dbReference>
<dbReference type="GO" id="GO:0003824">
    <property type="term" value="F:catalytic activity"/>
    <property type="evidence" value="ECO:0007669"/>
    <property type="project" value="InterPro"/>
</dbReference>
<keyword evidence="3" id="KW-0479">Metal-binding</keyword>
<keyword evidence="8" id="KW-1185">Reference proteome</keyword>
<dbReference type="InterPro" id="IPR051198">
    <property type="entry name" value="BchE-like"/>
</dbReference>
<accession>A0A1W1VIM1</accession>
<dbReference type="SUPFAM" id="SSF102114">
    <property type="entry name" value="Radical SAM enzymes"/>
    <property type="match status" value="1"/>
</dbReference>
<dbReference type="InterPro" id="IPR006638">
    <property type="entry name" value="Elp3/MiaA/NifB-like_rSAM"/>
</dbReference>
<dbReference type="PANTHER" id="PTHR43409:SF4">
    <property type="entry name" value="RADICAL SAM SUPERFAMILY PROTEIN"/>
    <property type="match status" value="1"/>
</dbReference>
<dbReference type="OrthoDB" id="9777636at2"/>
<dbReference type="GO" id="GO:0046872">
    <property type="term" value="F:metal ion binding"/>
    <property type="evidence" value="ECO:0007669"/>
    <property type="project" value="UniProtKB-KW"/>
</dbReference>
<keyword evidence="5" id="KW-0411">Iron-sulfur</keyword>
<comment type="cofactor">
    <cofactor evidence="1">
        <name>[4Fe-4S] cluster</name>
        <dbReference type="ChEBI" id="CHEBI:49883"/>
    </cofactor>
</comment>
<dbReference type="SFLD" id="SFLDG01082">
    <property type="entry name" value="B12-binding_domain_containing"/>
    <property type="match status" value="1"/>
</dbReference>
<evidence type="ECO:0000256" key="3">
    <source>
        <dbReference type="ARBA" id="ARBA00022723"/>
    </source>
</evidence>
<dbReference type="AlphaFoldDB" id="A0A1W1VIM1"/>
<dbReference type="InterPro" id="IPR013785">
    <property type="entry name" value="Aldolase_TIM"/>
</dbReference>